<dbReference type="GO" id="GO:0009279">
    <property type="term" value="C:cell outer membrane"/>
    <property type="evidence" value="ECO:0007669"/>
    <property type="project" value="UniProtKB-SubCell"/>
</dbReference>
<dbReference type="NCBIfam" id="TIGR01352">
    <property type="entry name" value="tonB_Cterm"/>
    <property type="match status" value="1"/>
</dbReference>
<dbReference type="GO" id="GO:0015344">
    <property type="term" value="F:siderophore uptake transmembrane transporter activity"/>
    <property type="evidence" value="ECO:0007669"/>
    <property type="project" value="TreeGrafter"/>
</dbReference>
<dbReference type="PROSITE" id="PS52016">
    <property type="entry name" value="TONB_DEPENDENT_REC_3"/>
    <property type="match status" value="1"/>
</dbReference>
<feature type="domain" description="TonB C-terminal" evidence="16">
    <location>
        <begin position="67"/>
        <end position="162"/>
    </location>
</feature>
<dbReference type="PROSITE" id="PS52015">
    <property type="entry name" value="TONB_CTD"/>
    <property type="match status" value="1"/>
</dbReference>
<comment type="subcellular location">
    <subcellularLocation>
        <location evidence="2 12">Cell outer membrane</location>
        <topology evidence="2 12">Multi-pass membrane protein</topology>
    </subcellularLocation>
    <subcellularLocation>
        <location evidence="1">Membrane</location>
        <topology evidence="1">Single-pass membrane protein</topology>
    </subcellularLocation>
</comment>
<evidence type="ECO:0000256" key="11">
    <source>
        <dbReference type="ARBA" id="ARBA00023237"/>
    </source>
</evidence>
<organism evidence="17 18">
    <name type="scientific">Sorangium cellulosum</name>
    <name type="common">Polyangium cellulosum</name>
    <dbReference type="NCBI Taxonomy" id="56"/>
    <lineage>
        <taxon>Bacteria</taxon>
        <taxon>Pseudomonadati</taxon>
        <taxon>Myxococcota</taxon>
        <taxon>Polyangia</taxon>
        <taxon>Polyangiales</taxon>
        <taxon>Polyangiaceae</taxon>
        <taxon>Sorangium</taxon>
    </lineage>
</organism>
<dbReference type="InterPro" id="IPR039426">
    <property type="entry name" value="TonB-dep_rcpt-like"/>
</dbReference>
<dbReference type="Pfam" id="PF03544">
    <property type="entry name" value="TonB_C"/>
    <property type="match status" value="1"/>
</dbReference>
<evidence type="ECO:0000256" key="10">
    <source>
        <dbReference type="ARBA" id="ARBA00023170"/>
    </source>
</evidence>
<gene>
    <name evidence="17" type="primary">tonB</name>
    <name evidence="17" type="ORF">SOCE836_099470</name>
</gene>
<protein>
    <submittedName>
        <fullName evidence="17">TonB family protein</fullName>
    </submittedName>
</protein>
<dbReference type="RefSeq" id="WP_129580294.1">
    <property type="nucleotide sequence ID" value="NZ_CP012672.1"/>
</dbReference>
<keyword evidence="11 12" id="KW-0998">Cell outer membrane</keyword>
<dbReference type="PANTHER" id="PTHR30069">
    <property type="entry name" value="TONB-DEPENDENT OUTER MEMBRANE RECEPTOR"/>
    <property type="match status" value="1"/>
</dbReference>
<evidence type="ECO:0000256" key="2">
    <source>
        <dbReference type="ARBA" id="ARBA00004571"/>
    </source>
</evidence>
<dbReference type="Gene3D" id="2.40.170.20">
    <property type="entry name" value="TonB-dependent receptor, beta-barrel domain"/>
    <property type="match status" value="1"/>
</dbReference>
<dbReference type="GO" id="GO:0044718">
    <property type="term" value="P:siderophore transmembrane transport"/>
    <property type="evidence" value="ECO:0007669"/>
    <property type="project" value="TreeGrafter"/>
</dbReference>
<proteinExistence type="inferred from homology"/>
<dbReference type="InterPro" id="IPR037066">
    <property type="entry name" value="Plug_dom_sf"/>
</dbReference>
<feature type="region of interest" description="Disordered" evidence="14">
    <location>
        <begin position="184"/>
        <end position="235"/>
    </location>
</feature>
<feature type="signal peptide" evidence="15">
    <location>
        <begin position="1"/>
        <end position="29"/>
    </location>
</feature>
<feature type="region of interest" description="Disordered" evidence="14">
    <location>
        <begin position="26"/>
        <end position="80"/>
    </location>
</feature>
<keyword evidence="10" id="KW-0675">Receptor</keyword>
<evidence type="ECO:0000256" key="5">
    <source>
        <dbReference type="ARBA" id="ARBA00022692"/>
    </source>
</evidence>
<keyword evidence="4 12" id="KW-1134">Transmembrane beta strand</keyword>
<dbReference type="InterPro" id="IPR036942">
    <property type="entry name" value="Beta-barrel_TonB_sf"/>
</dbReference>
<keyword evidence="6 15" id="KW-0732">Signal</keyword>
<dbReference type="AlphaFoldDB" id="A0A4P2R3T8"/>
<dbReference type="InterPro" id="IPR000531">
    <property type="entry name" value="Beta-barrel_TonB"/>
</dbReference>
<comment type="similarity">
    <text evidence="12 13">Belongs to the TonB-dependent receptor family.</text>
</comment>
<dbReference type="SUPFAM" id="SSF74653">
    <property type="entry name" value="TolA/TonB C-terminal domain"/>
    <property type="match status" value="1"/>
</dbReference>
<dbReference type="Gene3D" id="3.30.1150.10">
    <property type="match status" value="1"/>
</dbReference>
<keyword evidence="7" id="KW-1133">Transmembrane helix</keyword>
<evidence type="ECO:0000256" key="1">
    <source>
        <dbReference type="ARBA" id="ARBA00004167"/>
    </source>
</evidence>
<dbReference type="InterPro" id="IPR037682">
    <property type="entry name" value="TonB_C"/>
</dbReference>
<dbReference type="PANTHER" id="PTHR30069:SF29">
    <property type="entry name" value="HEMOGLOBIN AND HEMOGLOBIN-HAPTOGLOBIN-BINDING PROTEIN 1-RELATED"/>
    <property type="match status" value="1"/>
</dbReference>
<accession>A0A4P2R3T8</accession>
<reference evidence="17 18" key="1">
    <citation type="submission" date="2015-09" db="EMBL/GenBank/DDBJ databases">
        <title>Sorangium comparison.</title>
        <authorList>
            <person name="Zaburannyi N."/>
            <person name="Bunk B."/>
            <person name="Overmann J."/>
            <person name="Mueller R."/>
        </authorList>
    </citation>
    <scope>NUCLEOTIDE SEQUENCE [LARGE SCALE GENOMIC DNA]</scope>
    <source>
        <strain evidence="17 18">So ce836</strain>
    </source>
</reference>
<evidence type="ECO:0000256" key="14">
    <source>
        <dbReference type="SAM" id="MobiDB-lite"/>
    </source>
</evidence>
<evidence type="ECO:0000256" key="3">
    <source>
        <dbReference type="ARBA" id="ARBA00022448"/>
    </source>
</evidence>
<evidence type="ECO:0000256" key="13">
    <source>
        <dbReference type="RuleBase" id="RU003357"/>
    </source>
</evidence>
<evidence type="ECO:0000256" key="9">
    <source>
        <dbReference type="ARBA" id="ARBA00023136"/>
    </source>
</evidence>
<sequence>MTRRSRSLRVLLAGALTLLLPVVPAPARAQGDGEPEGRGRADGDGGAGAPAAGAVRGERSPQGAGEARIEPPQLVEGAEAEVPPEALAARREGKVVLKLRIDAAGRVTEAEVVEPMGPGFDEAARAAAFRFLFTPARRDGTPVASRILYAYEFRPPAEPPAEPPPTGVAAGPPTGVAAARPTEVAAGPPTGVAAARPTGVAAGPPTGVAAARSAEITPGPTRGPGPATGAAPAADAAPAAAPVEVTVRGAAMAERLRQSAQAIKVIETEQAKRRTADMGEVLARTEGVGVRRGGGLGSSARFSLNGLSNDQIRFFLDGVPLDFAGFPFGIANVPVNLVDRVEIYRGVVPVRLGADALGGAVNLVTDQDVRGTHGAASYEIGSFDTHRLAATARHLHEPSGFLARVNGFLDYARNDYRVTVDVPDDDLVEHPERVYRFHDAYRAAGGGVELGFVNRPWARRLLLRVFLTAYDKEHQHKLGVMKVPYGEVTSGETTAGVTLRYEQPLGRGVALEAIGGYAYGRATFLDVSECTYDWYGHCNPGGKPGEDDTKPRDQVFWEHSGYGRLNLRFRPHPEHALQLSVSPMFVTRTGDERRQANPEGRDPLTADRELVNWVHGAEHQLNLLDDRVENVLFVKQYVQLLRSEESLQGLADRFRRRDRDSHRLGVGDGLRYRFSEWLYAKASYEWARRLPRPDEVFGDGALIRAKLDLSPETSHNGNLGVTIDAPGAAAGAWRLEANGYLRAAEDLIVLLGDGKISQYDNVFSARALGVEASARWTSPGEHVVLDGNVTYEDFRNTSEEGTFGRYAGQRMPNRPWLFANGSARVQLREVAAPRDELALTWDTRYVHGYFLGWERNGRRDDKARVPSQLLHSLALTYIARLAPRTLSFTVEAHNLTDEPAFDFYGVQRPGRAFFSKAMLEM</sequence>
<evidence type="ECO:0000256" key="7">
    <source>
        <dbReference type="ARBA" id="ARBA00022989"/>
    </source>
</evidence>
<name>A0A4P2R3T8_SORCE</name>
<evidence type="ECO:0000256" key="8">
    <source>
        <dbReference type="ARBA" id="ARBA00023077"/>
    </source>
</evidence>
<dbReference type="InterPro" id="IPR006260">
    <property type="entry name" value="TonB/TolA_C"/>
</dbReference>
<dbReference type="InterPro" id="IPR012910">
    <property type="entry name" value="Plug_dom"/>
</dbReference>
<evidence type="ECO:0000313" key="17">
    <source>
        <dbReference type="EMBL" id="AUX37717.1"/>
    </source>
</evidence>
<dbReference type="EMBL" id="CP012672">
    <property type="protein sequence ID" value="AUX37717.1"/>
    <property type="molecule type" value="Genomic_DNA"/>
</dbReference>
<dbReference type="SUPFAM" id="SSF56935">
    <property type="entry name" value="Porins"/>
    <property type="match status" value="1"/>
</dbReference>
<evidence type="ECO:0000256" key="4">
    <source>
        <dbReference type="ARBA" id="ARBA00022452"/>
    </source>
</evidence>
<keyword evidence="3 12" id="KW-0813">Transport</keyword>
<dbReference type="NCBIfam" id="NF038079">
    <property type="entry name" value="TonB_sider_MxcH"/>
    <property type="match status" value="1"/>
</dbReference>
<keyword evidence="5 12" id="KW-0812">Transmembrane</keyword>
<evidence type="ECO:0000256" key="12">
    <source>
        <dbReference type="PROSITE-ProRule" id="PRU01360"/>
    </source>
</evidence>
<dbReference type="Pfam" id="PF07715">
    <property type="entry name" value="Plug"/>
    <property type="match status" value="1"/>
</dbReference>
<evidence type="ECO:0000259" key="16">
    <source>
        <dbReference type="PROSITE" id="PS52015"/>
    </source>
</evidence>
<feature type="chain" id="PRO_5020682508" evidence="15">
    <location>
        <begin position="30"/>
        <end position="921"/>
    </location>
</feature>
<keyword evidence="8 13" id="KW-0798">TonB box</keyword>
<dbReference type="Proteomes" id="UP000295497">
    <property type="component" value="Chromosome"/>
</dbReference>
<dbReference type="Gene3D" id="2.170.130.10">
    <property type="entry name" value="TonB-dependent receptor, plug domain"/>
    <property type="match status" value="1"/>
</dbReference>
<evidence type="ECO:0000256" key="6">
    <source>
        <dbReference type="ARBA" id="ARBA00022729"/>
    </source>
</evidence>
<evidence type="ECO:0000256" key="15">
    <source>
        <dbReference type="SAM" id="SignalP"/>
    </source>
</evidence>
<evidence type="ECO:0000313" key="18">
    <source>
        <dbReference type="Proteomes" id="UP000295497"/>
    </source>
</evidence>
<keyword evidence="9 12" id="KW-0472">Membrane</keyword>
<dbReference type="Pfam" id="PF00593">
    <property type="entry name" value="TonB_dep_Rec_b-barrel"/>
    <property type="match status" value="1"/>
</dbReference>